<dbReference type="SUPFAM" id="SSF53178">
    <property type="entry name" value="Peptidyl-tRNA hydrolase-like"/>
    <property type="match status" value="1"/>
</dbReference>
<feature type="binding site" evidence="7">
    <location>
        <position position="75"/>
    </location>
    <ligand>
        <name>tRNA</name>
        <dbReference type="ChEBI" id="CHEBI:17843"/>
    </ligand>
</feature>
<evidence type="ECO:0000256" key="5">
    <source>
        <dbReference type="ARBA" id="ARBA00038063"/>
    </source>
</evidence>
<organism evidence="10 11">
    <name type="scientific">Maridesulfovibrio ferrireducens</name>
    <dbReference type="NCBI Taxonomy" id="246191"/>
    <lineage>
        <taxon>Bacteria</taxon>
        <taxon>Pseudomonadati</taxon>
        <taxon>Thermodesulfobacteriota</taxon>
        <taxon>Desulfovibrionia</taxon>
        <taxon>Desulfovibrionales</taxon>
        <taxon>Desulfovibrionaceae</taxon>
        <taxon>Maridesulfovibrio</taxon>
    </lineage>
</organism>
<comment type="catalytic activity">
    <reaction evidence="7 8">
        <text>an N-acyl-L-alpha-aminoacyl-tRNA + H2O = an N-acyl-L-amino acid + a tRNA + H(+)</text>
        <dbReference type="Rhea" id="RHEA:54448"/>
        <dbReference type="Rhea" id="RHEA-COMP:10123"/>
        <dbReference type="Rhea" id="RHEA-COMP:13883"/>
        <dbReference type="ChEBI" id="CHEBI:15377"/>
        <dbReference type="ChEBI" id="CHEBI:15378"/>
        <dbReference type="ChEBI" id="CHEBI:59874"/>
        <dbReference type="ChEBI" id="CHEBI:78442"/>
        <dbReference type="ChEBI" id="CHEBI:138191"/>
        <dbReference type="EC" id="3.1.1.29"/>
    </reaction>
</comment>
<dbReference type="CDD" id="cd00462">
    <property type="entry name" value="PTH"/>
    <property type="match status" value="1"/>
</dbReference>
<keyword evidence="3 7" id="KW-0378">Hydrolase</keyword>
<evidence type="ECO:0000256" key="1">
    <source>
        <dbReference type="ARBA" id="ARBA00013260"/>
    </source>
</evidence>
<dbReference type="PANTHER" id="PTHR17224">
    <property type="entry name" value="PEPTIDYL-TRNA HYDROLASE"/>
    <property type="match status" value="1"/>
</dbReference>
<reference evidence="11" key="1">
    <citation type="submission" date="2016-10" db="EMBL/GenBank/DDBJ databases">
        <authorList>
            <person name="Varghese N."/>
            <person name="Submissions S."/>
        </authorList>
    </citation>
    <scope>NUCLEOTIDE SEQUENCE [LARGE SCALE GENOMIC DNA]</scope>
    <source>
        <strain evidence="11">DSM 16995</strain>
    </source>
</reference>
<dbReference type="OrthoDB" id="9800507at2"/>
<comment type="subunit">
    <text evidence="7">Monomer.</text>
</comment>
<protein>
    <recommendedName>
        <fullName evidence="6 7">Peptidyl-tRNA hydrolase</fullName>
        <shortName evidence="7">Pth</shortName>
        <ecNumber evidence="1 7">3.1.1.29</ecNumber>
    </recommendedName>
</protein>
<comment type="function">
    <text evidence="7">Catalyzes the release of premature peptidyl moieties from peptidyl-tRNA molecules trapped in stalled 50S ribosomal subunits, and thus maintains levels of free tRNAs and 50S ribosomes.</text>
</comment>
<dbReference type="GO" id="GO:0005737">
    <property type="term" value="C:cytoplasm"/>
    <property type="evidence" value="ECO:0007669"/>
    <property type="project" value="UniProtKB-SubCell"/>
</dbReference>
<dbReference type="InterPro" id="IPR001328">
    <property type="entry name" value="Pept_tRNA_hydro"/>
</dbReference>
<evidence type="ECO:0000256" key="8">
    <source>
        <dbReference type="RuleBase" id="RU000673"/>
    </source>
</evidence>
<feature type="binding site" evidence="7">
    <location>
        <position position="17"/>
    </location>
    <ligand>
        <name>tRNA</name>
        <dbReference type="ChEBI" id="CHEBI:17843"/>
    </ligand>
</feature>
<dbReference type="GO" id="GO:0004045">
    <property type="term" value="F:peptidyl-tRNA hydrolase activity"/>
    <property type="evidence" value="ECO:0007669"/>
    <property type="project" value="UniProtKB-UniRule"/>
</dbReference>
<feature type="site" description="Stabilizes the basic form of H active site to accept a proton" evidence="7">
    <location>
        <position position="100"/>
    </location>
</feature>
<dbReference type="EC" id="3.1.1.29" evidence="1 7"/>
<evidence type="ECO:0000256" key="9">
    <source>
        <dbReference type="RuleBase" id="RU004320"/>
    </source>
</evidence>
<keyword evidence="11" id="KW-1185">Reference proteome</keyword>
<evidence type="ECO:0000256" key="7">
    <source>
        <dbReference type="HAMAP-Rule" id="MF_00083"/>
    </source>
</evidence>
<dbReference type="Pfam" id="PF01195">
    <property type="entry name" value="Pept_tRNA_hydro"/>
    <property type="match status" value="1"/>
</dbReference>
<keyword evidence="4 7" id="KW-0694">RNA-binding</keyword>
<keyword evidence="7" id="KW-0963">Cytoplasm</keyword>
<evidence type="ECO:0000256" key="2">
    <source>
        <dbReference type="ARBA" id="ARBA00022555"/>
    </source>
</evidence>
<dbReference type="EMBL" id="FNGA01000002">
    <property type="protein sequence ID" value="SDK89008.1"/>
    <property type="molecule type" value="Genomic_DNA"/>
</dbReference>
<comment type="caution">
    <text evidence="7">Lacks conserved residue(s) required for the propagation of feature annotation.</text>
</comment>
<dbReference type="GO" id="GO:0072344">
    <property type="term" value="P:rescue of stalled ribosome"/>
    <property type="evidence" value="ECO:0007669"/>
    <property type="project" value="UniProtKB-UniRule"/>
</dbReference>
<accession>A0A1G9FKQ4</accession>
<dbReference type="PROSITE" id="PS01195">
    <property type="entry name" value="PEPT_TRNA_HYDROL_1"/>
    <property type="match status" value="1"/>
</dbReference>
<dbReference type="HAMAP" id="MF_00083">
    <property type="entry name" value="Pept_tRNA_hydro_bact"/>
    <property type="match status" value="1"/>
</dbReference>
<feature type="site" description="Discriminates between blocked and unblocked aminoacyl-tRNA" evidence="7">
    <location>
        <position position="12"/>
    </location>
</feature>
<dbReference type="NCBIfam" id="TIGR00447">
    <property type="entry name" value="pth"/>
    <property type="match status" value="1"/>
</dbReference>
<evidence type="ECO:0000256" key="6">
    <source>
        <dbReference type="ARBA" id="ARBA00050038"/>
    </source>
</evidence>
<dbReference type="PANTHER" id="PTHR17224:SF1">
    <property type="entry name" value="PEPTIDYL-TRNA HYDROLASE"/>
    <property type="match status" value="1"/>
</dbReference>
<comment type="subcellular location">
    <subcellularLocation>
        <location evidence="7">Cytoplasm</location>
    </subcellularLocation>
</comment>
<name>A0A1G9FKQ4_9BACT</name>
<evidence type="ECO:0000256" key="4">
    <source>
        <dbReference type="ARBA" id="ARBA00022884"/>
    </source>
</evidence>
<dbReference type="FunFam" id="3.40.50.1470:FF:000001">
    <property type="entry name" value="Peptidyl-tRNA hydrolase"/>
    <property type="match status" value="1"/>
</dbReference>
<evidence type="ECO:0000313" key="10">
    <source>
        <dbReference type="EMBL" id="SDK89008.1"/>
    </source>
</evidence>
<dbReference type="STRING" id="246191.SAMN05660337_1593"/>
<dbReference type="InterPro" id="IPR018171">
    <property type="entry name" value="Pept_tRNA_hydro_CS"/>
</dbReference>
<comment type="similarity">
    <text evidence="5 7 9">Belongs to the PTH family.</text>
</comment>
<dbReference type="GO" id="GO:0006515">
    <property type="term" value="P:protein quality control for misfolded or incompletely synthesized proteins"/>
    <property type="evidence" value="ECO:0007669"/>
    <property type="project" value="UniProtKB-UniRule"/>
</dbReference>
<dbReference type="Gene3D" id="3.40.50.1470">
    <property type="entry name" value="Peptidyl-tRNA hydrolase"/>
    <property type="match status" value="1"/>
</dbReference>
<dbReference type="AlphaFoldDB" id="A0A1G9FKQ4"/>
<feature type="binding site" evidence="7">
    <location>
        <position position="73"/>
    </location>
    <ligand>
        <name>tRNA</name>
        <dbReference type="ChEBI" id="CHEBI:17843"/>
    </ligand>
</feature>
<keyword evidence="2 7" id="KW-0820">tRNA-binding</keyword>
<gene>
    <name evidence="7" type="primary">pth</name>
    <name evidence="10" type="ORF">SAMN05660337_1593</name>
</gene>
<evidence type="ECO:0000313" key="11">
    <source>
        <dbReference type="Proteomes" id="UP000199053"/>
    </source>
</evidence>
<comment type="function">
    <text evidence="7">Hydrolyzes ribosome-free peptidyl-tRNAs (with 1 or more amino acids incorporated), which drop off the ribosome during protein synthesis, or as a result of ribosome stalling.</text>
</comment>
<dbReference type="GO" id="GO:0000049">
    <property type="term" value="F:tRNA binding"/>
    <property type="evidence" value="ECO:0007669"/>
    <property type="project" value="UniProtKB-UniRule"/>
</dbReference>
<evidence type="ECO:0000256" key="3">
    <source>
        <dbReference type="ARBA" id="ARBA00022801"/>
    </source>
</evidence>
<sequence>MEYKALIAGLGNPGLEYAMTRHNVGFMAVDALAEMAASRKSMRFKNLGSSGNYELFSVNIAGNNILVTKPLTYMNLSGNAVASICGKFSISIKDVIVIHDELDLPQGKMKFKRGGGNNGHRGLQSIQDVMKSPDFLRIRIGVGRPEFSSQVKDYVLEQFSQKELKLVHQMTDTVLKGLDLFFRRGQGPATQFMHTFEPDES</sequence>
<dbReference type="Proteomes" id="UP000199053">
    <property type="component" value="Unassembled WGS sequence"/>
</dbReference>
<dbReference type="RefSeq" id="WP_092159892.1">
    <property type="nucleotide sequence ID" value="NZ_FNGA01000002.1"/>
</dbReference>
<feature type="active site" description="Proton acceptor" evidence="7">
    <location>
        <position position="22"/>
    </location>
</feature>
<proteinExistence type="inferred from homology"/>
<dbReference type="InterPro" id="IPR036416">
    <property type="entry name" value="Pept_tRNA_hydro_sf"/>
</dbReference>